<dbReference type="EMBL" id="SRMB01000007">
    <property type="protein sequence ID" value="TGE21050.1"/>
    <property type="molecule type" value="Genomic_DNA"/>
</dbReference>
<evidence type="ECO:0000256" key="1">
    <source>
        <dbReference type="SAM" id="Phobius"/>
    </source>
</evidence>
<organism evidence="2 3">
    <name type="scientific">Hymenobacter metallicola</name>
    <dbReference type="NCBI Taxonomy" id="2563114"/>
    <lineage>
        <taxon>Bacteria</taxon>
        <taxon>Pseudomonadati</taxon>
        <taxon>Bacteroidota</taxon>
        <taxon>Cytophagia</taxon>
        <taxon>Cytophagales</taxon>
        <taxon>Hymenobacteraceae</taxon>
        <taxon>Hymenobacter</taxon>
    </lineage>
</organism>
<feature type="transmembrane region" description="Helical" evidence="1">
    <location>
        <begin position="52"/>
        <end position="70"/>
    </location>
</feature>
<name>A0A4Z0PTF4_9BACT</name>
<evidence type="ECO:0000313" key="2">
    <source>
        <dbReference type="EMBL" id="TGE21050.1"/>
    </source>
</evidence>
<gene>
    <name evidence="2" type="ORF">E5K02_23860</name>
</gene>
<keyword evidence="1" id="KW-1133">Transmembrane helix</keyword>
<reference evidence="2 3" key="1">
    <citation type="submission" date="2019-04" db="EMBL/GenBank/DDBJ databases">
        <authorList>
            <person name="Feng G."/>
            <person name="Zhang J."/>
            <person name="Zhu H."/>
        </authorList>
    </citation>
    <scope>NUCLEOTIDE SEQUENCE [LARGE SCALE GENOMIC DNA]</scope>
    <source>
        <strain evidence="2 3">9PBR-1</strain>
    </source>
</reference>
<dbReference type="Proteomes" id="UP000298471">
    <property type="component" value="Unassembled WGS sequence"/>
</dbReference>
<keyword evidence="3" id="KW-1185">Reference proteome</keyword>
<evidence type="ECO:0000313" key="3">
    <source>
        <dbReference type="Proteomes" id="UP000298471"/>
    </source>
</evidence>
<comment type="caution">
    <text evidence="2">The sequence shown here is derived from an EMBL/GenBank/DDBJ whole genome shotgun (WGS) entry which is preliminary data.</text>
</comment>
<accession>A0A4Z0PTF4</accession>
<proteinExistence type="predicted"/>
<protein>
    <submittedName>
        <fullName evidence="2">Uncharacterized protein</fullName>
    </submittedName>
</protein>
<keyword evidence="1" id="KW-0472">Membrane</keyword>
<dbReference type="RefSeq" id="WP_135398782.1">
    <property type="nucleotide sequence ID" value="NZ_SRMB01000007.1"/>
</dbReference>
<sequence length="78" mass="8749">MQQSREWLGQHGDKLLLALSLFLVVSGLVGHWRGRSSVLVTADQAAGQVKHSPVWLLYACAVVPLLIIALRRRRKKLH</sequence>
<dbReference type="AlphaFoldDB" id="A0A4Z0PTF4"/>
<feature type="transmembrane region" description="Helical" evidence="1">
    <location>
        <begin position="15"/>
        <end position="32"/>
    </location>
</feature>
<keyword evidence="1" id="KW-0812">Transmembrane</keyword>